<dbReference type="GO" id="GO:0009986">
    <property type="term" value="C:cell surface"/>
    <property type="evidence" value="ECO:0007669"/>
    <property type="project" value="UniProtKB-SubCell"/>
</dbReference>
<name>A0A328TZ11_9BACL</name>
<dbReference type="Pfam" id="PF07963">
    <property type="entry name" value="N_methyl"/>
    <property type="match status" value="1"/>
</dbReference>
<evidence type="ECO:0000256" key="2">
    <source>
        <dbReference type="ARBA" id="ARBA00023287"/>
    </source>
</evidence>
<dbReference type="OrthoDB" id="2622627at2"/>
<gene>
    <name evidence="3" type="ORF">DL346_22195</name>
</gene>
<dbReference type="EMBL" id="QLUW01000004">
    <property type="protein sequence ID" value="RAP74753.1"/>
    <property type="molecule type" value="Genomic_DNA"/>
</dbReference>
<dbReference type="InterPro" id="IPR045584">
    <property type="entry name" value="Pilin-like"/>
</dbReference>
<comment type="caution">
    <text evidence="3">The sequence shown here is derived from an EMBL/GenBank/DDBJ whole genome shotgun (WGS) entry which is preliminary data.</text>
</comment>
<dbReference type="NCBIfam" id="TIGR02532">
    <property type="entry name" value="IV_pilin_GFxxxE"/>
    <property type="match status" value="1"/>
</dbReference>
<evidence type="ECO:0000313" key="4">
    <source>
        <dbReference type="Proteomes" id="UP000249260"/>
    </source>
</evidence>
<evidence type="ECO:0000256" key="1">
    <source>
        <dbReference type="ARBA" id="ARBA00004241"/>
    </source>
</evidence>
<keyword evidence="4" id="KW-1185">Reference proteome</keyword>
<organism evidence="3 4">
    <name type="scientific">Paenibacillus montanisoli</name>
    <dbReference type="NCBI Taxonomy" id="2081970"/>
    <lineage>
        <taxon>Bacteria</taxon>
        <taxon>Bacillati</taxon>
        <taxon>Bacillota</taxon>
        <taxon>Bacilli</taxon>
        <taxon>Bacillales</taxon>
        <taxon>Paenibacillaceae</taxon>
        <taxon>Paenibacillus</taxon>
    </lineage>
</organism>
<dbReference type="RefSeq" id="WP_112884540.1">
    <property type="nucleotide sequence ID" value="NZ_QLUW01000004.1"/>
</dbReference>
<proteinExistence type="predicted"/>
<accession>A0A328TZ11</accession>
<sequence length="180" mass="19952">MIRNYFNQRGLTLMEMLAAVMILVLLLSLAYPLLTFGMKSYGQGQSRSSLQDQVQLASLAVTKTLRYAAEASMESVNQCPTTLQNGYNYICVDNTDHSIKHIVYNTSTNSFSTGQIVKDMSGSRSFTIVFSKNATNPKLLNFDITGQTSTQSYHIQSELLIMNAASDIQGTNGYSVIKYK</sequence>
<protein>
    <recommendedName>
        <fullName evidence="5">Prepilin-type cleavage/methylation domain-containing protein</fullName>
    </recommendedName>
</protein>
<comment type="subcellular location">
    <subcellularLocation>
        <location evidence="1">Cell surface</location>
    </subcellularLocation>
</comment>
<dbReference type="GO" id="GO:0030420">
    <property type="term" value="P:establishment of competence for transformation"/>
    <property type="evidence" value="ECO:0007669"/>
    <property type="project" value="UniProtKB-KW"/>
</dbReference>
<dbReference type="Gene3D" id="3.30.700.10">
    <property type="entry name" value="Glycoprotein, Type 4 Pilin"/>
    <property type="match status" value="1"/>
</dbReference>
<dbReference type="InterPro" id="IPR012902">
    <property type="entry name" value="N_methyl_site"/>
</dbReference>
<reference evidence="3 4" key="1">
    <citation type="submission" date="2018-06" db="EMBL/GenBank/DDBJ databases">
        <title>Paenibacillus montanisoli sp. nov., isolated from mountain area soil.</title>
        <authorList>
            <person name="Wu M."/>
        </authorList>
    </citation>
    <scope>NUCLEOTIDE SEQUENCE [LARGE SCALE GENOMIC DNA]</scope>
    <source>
        <strain evidence="3 4">RA17</strain>
    </source>
</reference>
<dbReference type="SUPFAM" id="SSF54523">
    <property type="entry name" value="Pili subunits"/>
    <property type="match status" value="1"/>
</dbReference>
<evidence type="ECO:0008006" key="5">
    <source>
        <dbReference type="Google" id="ProtNLM"/>
    </source>
</evidence>
<dbReference type="Proteomes" id="UP000249260">
    <property type="component" value="Unassembled WGS sequence"/>
</dbReference>
<keyword evidence="2" id="KW-0178">Competence</keyword>
<dbReference type="AlphaFoldDB" id="A0A328TZ11"/>
<evidence type="ECO:0000313" key="3">
    <source>
        <dbReference type="EMBL" id="RAP74753.1"/>
    </source>
</evidence>